<evidence type="ECO:0000256" key="1">
    <source>
        <dbReference type="PIRSR" id="PIRSR620023-1"/>
    </source>
</evidence>
<dbReference type="Proteomes" id="UP000437638">
    <property type="component" value="Unassembled WGS sequence"/>
</dbReference>
<feature type="binding site" evidence="2">
    <location>
        <position position="295"/>
    </location>
    <ligand>
        <name>substrate</name>
    </ligand>
</feature>
<dbReference type="GO" id="GO:0016758">
    <property type="term" value="F:hexosyltransferase activity"/>
    <property type="evidence" value="ECO:0007669"/>
    <property type="project" value="InterPro"/>
</dbReference>
<feature type="active site" description="Proton acceptor" evidence="1">
    <location>
        <position position="28"/>
    </location>
</feature>
<dbReference type="RefSeq" id="WP_160417842.1">
    <property type="nucleotide sequence ID" value="NZ_WTKP01000003.1"/>
</dbReference>
<organism evidence="4 5">
    <name type="scientific">Vreelandella zhuhanensis</name>
    <dbReference type="NCBI Taxonomy" id="2684210"/>
    <lineage>
        <taxon>Bacteria</taxon>
        <taxon>Pseudomonadati</taxon>
        <taxon>Pseudomonadota</taxon>
        <taxon>Gammaproteobacteria</taxon>
        <taxon>Oceanospirillales</taxon>
        <taxon>Halomonadaceae</taxon>
        <taxon>Vreelandella</taxon>
    </lineage>
</organism>
<dbReference type="InterPro" id="IPR007235">
    <property type="entry name" value="Glyco_trans_28_C"/>
</dbReference>
<dbReference type="InterPro" id="IPR020023">
    <property type="entry name" value="PseG"/>
</dbReference>
<evidence type="ECO:0000256" key="2">
    <source>
        <dbReference type="PIRSR" id="PIRSR620023-2"/>
    </source>
</evidence>
<dbReference type="GO" id="GO:0016787">
    <property type="term" value="F:hydrolase activity"/>
    <property type="evidence" value="ECO:0007669"/>
    <property type="project" value="UniProtKB-KW"/>
</dbReference>
<dbReference type="AlphaFoldDB" id="A0A7X3GZA6"/>
<evidence type="ECO:0000313" key="5">
    <source>
        <dbReference type="Proteomes" id="UP000437638"/>
    </source>
</evidence>
<feature type="binding site" evidence="2">
    <location>
        <position position="187"/>
    </location>
    <ligand>
        <name>substrate</name>
    </ligand>
</feature>
<proteinExistence type="predicted"/>
<keyword evidence="4" id="KW-0378">Hydrolase</keyword>
<dbReference type="PANTHER" id="PTHR21015">
    <property type="entry name" value="UDP-N-ACETYLGLUCOSAMINE--N-ACETYLMURAMYL-(PENTAPEPTIDE) PYROPHOSPHORYL-UNDECAPRENOL N-ACETYLGLUCOSAMINE TRANSFERASE 1"/>
    <property type="match status" value="1"/>
</dbReference>
<reference evidence="4 5" key="1">
    <citation type="submission" date="2019-12" db="EMBL/GenBank/DDBJ databases">
        <title>Halomonas rutogse sp. nov. isolated from two lakes on Tibetan Plateau.</title>
        <authorList>
            <person name="Gao P."/>
        </authorList>
    </citation>
    <scope>NUCLEOTIDE SEQUENCE [LARGE SCALE GENOMIC DNA]</scope>
    <source>
        <strain evidence="4 5">ZH2S</strain>
    </source>
</reference>
<keyword evidence="5" id="KW-1185">Reference proteome</keyword>
<evidence type="ECO:0000313" key="4">
    <source>
        <dbReference type="EMBL" id="MWJ27632.1"/>
    </source>
</evidence>
<comment type="caution">
    <text evidence="4">The sequence shown here is derived from an EMBL/GenBank/DDBJ whole genome shotgun (WGS) entry which is preliminary data.</text>
</comment>
<dbReference type="Pfam" id="PF04101">
    <property type="entry name" value="Glyco_tran_28_C"/>
    <property type="match status" value="1"/>
</dbReference>
<evidence type="ECO:0000259" key="3">
    <source>
        <dbReference type="Pfam" id="PF04101"/>
    </source>
</evidence>
<protein>
    <submittedName>
        <fullName evidence="4">UDP-2,4-diacetamido-2,4, 6-trideoxy-beta-L-altropyranose hydrolase</fullName>
        <ecNumber evidence="4">3.6.1.57</ecNumber>
    </submittedName>
</protein>
<dbReference type="NCBIfam" id="TIGR03590">
    <property type="entry name" value="PseG"/>
    <property type="match status" value="1"/>
</dbReference>
<dbReference type="PANTHER" id="PTHR21015:SF22">
    <property type="entry name" value="GLYCOSYLTRANSFERASE"/>
    <property type="match status" value="1"/>
</dbReference>
<feature type="domain" description="Glycosyl transferase family 28 C-terminal" evidence="3">
    <location>
        <begin position="269"/>
        <end position="357"/>
    </location>
</feature>
<dbReference type="EMBL" id="WTKP01000003">
    <property type="protein sequence ID" value="MWJ27632.1"/>
    <property type="molecule type" value="Genomic_DNA"/>
</dbReference>
<dbReference type="Gene3D" id="3.40.50.11190">
    <property type="match status" value="1"/>
</dbReference>
<accession>A0A7X3GZA6</accession>
<sequence>MNKPGYNHQPSSVVVFRTDASLQVGSGHVMRCLTLATALREQGAACHFLCREHSGHLIDMIEARDFTAHRLTMPRQTDCAARESDGQPAHAHWLGTSWQADAEACRPVLAHLAPDWLVVDHYALDARWEEAVLPESTRLMVIDDLADRPHRADLLLDQNLGRDVADYAHWVPANCQVLTGPHFALLRPEFAALRKVSLARRHQHPPFKRLLISLGGVDKDNVTGQVLSALRDCDLPPALDIEVVMGATAPWLDEVRHAALTMPWPTNVVVNISDMAQRMADADLAIGAAGSTSWERCCLGLPTLMIVLAENQRQVASALDNLGAAKLLGPVDVIAETLPSLLNKLGSSALFEMSKTAATLVLGSGTEEVLAEMEQVDEAYLIGEIHL</sequence>
<gene>
    <name evidence="4" type="primary">pseG</name>
    <name evidence="4" type="ORF">GPM19_05325</name>
</gene>
<dbReference type="EC" id="3.6.1.57" evidence="4"/>
<name>A0A7X3GZA6_9GAMM</name>
<dbReference type="SUPFAM" id="SSF53756">
    <property type="entry name" value="UDP-Glycosyltransferase/glycogen phosphorylase"/>
    <property type="match status" value="1"/>
</dbReference>
<dbReference type="Gene3D" id="3.40.50.2000">
    <property type="entry name" value="Glycogen Phosphorylase B"/>
    <property type="match status" value="1"/>
</dbReference>